<dbReference type="PRINTS" id="PR00756">
    <property type="entry name" value="ALADIPTASE"/>
</dbReference>
<evidence type="ECO:0000256" key="12">
    <source>
        <dbReference type="ARBA" id="ARBA00031533"/>
    </source>
</evidence>
<dbReference type="InterPro" id="IPR014782">
    <property type="entry name" value="Peptidase_M1_dom"/>
</dbReference>
<evidence type="ECO:0000256" key="11">
    <source>
        <dbReference type="ARBA" id="ARBA00029811"/>
    </source>
</evidence>
<evidence type="ECO:0000256" key="4">
    <source>
        <dbReference type="ARBA" id="ARBA00012564"/>
    </source>
</evidence>
<dbReference type="EC" id="3.4.11.2" evidence="4"/>
<dbReference type="InterPro" id="IPR050344">
    <property type="entry name" value="Peptidase_M1_aminopeptidases"/>
</dbReference>
<dbReference type="Pfam" id="PF01433">
    <property type="entry name" value="Peptidase_M1"/>
    <property type="match status" value="1"/>
</dbReference>
<evidence type="ECO:0000256" key="5">
    <source>
        <dbReference type="ARBA" id="ARBA00015611"/>
    </source>
</evidence>
<keyword evidence="7" id="KW-0479">Metal-binding</keyword>
<dbReference type="Proteomes" id="UP001240447">
    <property type="component" value="Unassembled WGS sequence"/>
</dbReference>
<evidence type="ECO:0000256" key="2">
    <source>
        <dbReference type="ARBA" id="ARBA00001947"/>
    </source>
</evidence>
<dbReference type="InterPro" id="IPR001930">
    <property type="entry name" value="Peptidase_M1"/>
</dbReference>
<dbReference type="InterPro" id="IPR027268">
    <property type="entry name" value="Peptidase_M4/M1_CTD_sf"/>
</dbReference>
<comment type="caution">
    <text evidence="15">The sequence shown here is derived from an EMBL/GenBank/DDBJ whole genome shotgun (WGS) entry which is preliminary data.</text>
</comment>
<feature type="signal peptide" evidence="13">
    <location>
        <begin position="1"/>
        <end position="21"/>
    </location>
</feature>
<dbReference type="GO" id="GO:0004177">
    <property type="term" value="F:aminopeptidase activity"/>
    <property type="evidence" value="ECO:0007669"/>
    <property type="project" value="UniProtKB-KW"/>
</dbReference>
<comment type="cofactor">
    <cofactor evidence="2">
        <name>Zn(2+)</name>
        <dbReference type="ChEBI" id="CHEBI:29105"/>
    </cofactor>
</comment>
<comment type="catalytic activity">
    <reaction evidence="1">
        <text>Release of an N-terminal amino acid, Xaa-|-Yaa- from a peptide, amide or arylamide. Xaa is preferably Ala, but may be most amino acids including Pro (slow action). When a terminal hydrophobic residue is followed by a prolyl residue, the two may be released as an intact Xaa-Pro dipeptide.</text>
        <dbReference type="EC" id="3.4.11.2"/>
    </reaction>
</comment>
<evidence type="ECO:0000256" key="9">
    <source>
        <dbReference type="ARBA" id="ARBA00022833"/>
    </source>
</evidence>
<evidence type="ECO:0000256" key="3">
    <source>
        <dbReference type="ARBA" id="ARBA00010136"/>
    </source>
</evidence>
<evidence type="ECO:0000256" key="7">
    <source>
        <dbReference type="ARBA" id="ARBA00022723"/>
    </source>
</evidence>
<accession>A0ABT9NLR8</accession>
<dbReference type="SUPFAM" id="SSF63737">
    <property type="entry name" value="Leukotriene A4 hydrolase N-terminal domain"/>
    <property type="match status" value="1"/>
</dbReference>
<feature type="chain" id="PRO_5046982020" description="Aminopeptidase N" evidence="13">
    <location>
        <begin position="22"/>
        <end position="476"/>
    </location>
</feature>
<dbReference type="PANTHER" id="PTHR11533:SF297">
    <property type="entry name" value="AMINOPEPTIDASE N"/>
    <property type="match status" value="1"/>
</dbReference>
<keyword evidence="16" id="KW-1185">Reference proteome</keyword>
<keyword evidence="6" id="KW-0645">Protease</keyword>
<evidence type="ECO:0000256" key="1">
    <source>
        <dbReference type="ARBA" id="ARBA00000098"/>
    </source>
</evidence>
<dbReference type="EMBL" id="JAUSQM010000001">
    <property type="protein sequence ID" value="MDP9821368.1"/>
    <property type="molecule type" value="Genomic_DNA"/>
</dbReference>
<evidence type="ECO:0000313" key="15">
    <source>
        <dbReference type="EMBL" id="MDP9821368.1"/>
    </source>
</evidence>
<dbReference type="Gene3D" id="1.10.390.10">
    <property type="entry name" value="Neutral Protease Domain 2"/>
    <property type="match status" value="1"/>
</dbReference>
<feature type="domain" description="Peptidase M1 membrane alanine aminopeptidase" evidence="14">
    <location>
        <begin position="319"/>
        <end position="460"/>
    </location>
</feature>
<evidence type="ECO:0000256" key="8">
    <source>
        <dbReference type="ARBA" id="ARBA00022801"/>
    </source>
</evidence>
<dbReference type="PANTHER" id="PTHR11533">
    <property type="entry name" value="PROTEASE M1 ZINC METALLOPROTEASE"/>
    <property type="match status" value="1"/>
</dbReference>
<keyword evidence="8" id="KW-0378">Hydrolase</keyword>
<dbReference type="SUPFAM" id="SSF55486">
    <property type="entry name" value="Metalloproteases ('zincins'), catalytic domain"/>
    <property type="match status" value="1"/>
</dbReference>
<keyword evidence="15" id="KW-0031">Aminopeptidase</keyword>
<organism evidence="15 16">
    <name type="scientific">Nocardioides massiliensis</name>
    <dbReference type="NCBI Taxonomy" id="1325935"/>
    <lineage>
        <taxon>Bacteria</taxon>
        <taxon>Bacillati</taxon>
        <taxon>Actinomycetota</taxon>
        <taxon>Actinomycetes</taxon>
        <taxon>Propionibacteriales</taxon>
        <taxon>Nocardioidaceae</taxon>
        <taxon>Nocardioides</taxon>
    </lineage>
</organism>
<sequence length="476" mass="52980">MHLSRKILLPVVAMTAFGLLAGATPSTTAVAEARARVSGPGHGGDSYFPADGNRGYDVQRYRVRIHYRTARKELAGRAVVTARAEQRLARFHLDLRLRPRSVTVDGRPASFGKPTGRELRVVPQRPIAAGETFRVVVRYAGRPGRLGWRGERPWQADRHEAVAMGQPQIAAWWFPANDHPRDRARMDVTVVVPRGQQAISNGRLIGKRVRRHTTVWRWRAAEPMAPYLAFFAVGRFDVRTSRVRGLHQVVAVSRRLPARAQRRAVRQLSRSAAITRWVEKQVGPYPYAATGGVASALETGFALENQTRPTYGAGGIPTSLLVHEIAHQWFGNHVTVADWSDIWLNEGFATFMELRWAETRAGASADAWLRRTWRRVGPDRAAWRVRIGDPGPGRMFHAAVYVRGAMTLQALRNRIGEEKFWGLVRSWAAERGGGSASTADFVALAEDVAGTDLDDFFTAWLRSPSRPAWTEANGLG</sequence>
<evidence type="ECO:0000256" key="6">
    <source>
        <dbReference type="ARBA" id="ARBA00022670"/>
    </source>
</evidence>
<gene>
    <name evidence="15" type="ORF">J2S59_001177</name>
</gene>
<keyword evidence="10" id="KW-0482">Metalloprotease</keyword>
<evidence type="ECO:0000259" key="14">
    <source>
        <dbReference type="Pfam" id="PF01433"/>
    </source>
</evidence>
<proteinExistence type="inferred from homology"/>
<protein>
    <recommendedName>
        <fullName evidence="5">Aminopeptidase N</fullName>
        <ecNumber evidence="4">3.4.11.2</ecNumber>
    </recommendedName>
    <alternativeName>
        <fullName evidence="11">Alanine aminopeptidase</fullName>
    </alternativeName>
    <alternativeName>
        <fullName evidence="12">Lysyl aminopeptidase</fullName>
    </alternativeName>
</protein>
<keyword evidence="9" id="KW-0862">Zinc</keyword>
<dbReference type="CDD" id="cd09603">
    <property type="entry name" value="M1_APN_like"/>
    <property type="match status" value="1"/>
</dbReference>
<dbReference type="Gene3D" id="2.60.40.1730">
    <property type="entry name" value="tricorn interacting facor f3 domain"/>
    <property type="match status" value="1"/>
</dbReference>
<evidence type="ECO:0000256" key="13">
    <source>
        <dbReference type="SAM" id="SignalP"/>
    </source>
</evidence>
<comment type="similarity">
    <text evidence="3">Belongs to the peptidase M1 family.</text>
</comment>
<dbReference type="InterPro" id="IPR042097">
    <property type="entry name" value="Aminopeptidase_N-like_N_sf"/>
</dbReference>
<keyword evidence="13" id="KW-0732">Signal</keyword>
<reference evidence="15 16" key="1">
    <citation type="submission" date="2023-07" db="EMBL/GenBank/DDBJ databases">
        <title>Sequencing the genomes of 1000 actinobacteria strains.</title>
        <authorList>
            <person name="Klenk H.-P."/>
        </authorList>
    </citation>
    <scope>NUCLEOTIDE SEQUENCE [LARGE SCALE GENOMIC DNA]</scope>
    <source>
        <strain evidence="15 16">GD13</strain>
    </source>
</reference>
<name>A0ABT9NLR8_9ACTN</name>
<dbReference type="RefSeq" id="WP_306824911.1">
    <property type="nucleotide sequence ID" value="NZ_JAUSQM010000001.1"/>
</dbReference>
<evidence type="ECO:0000256" key="10">
    <source>
        <dbReference type="ARBA" id="ARBA00023049"/>
    </source>
</evidence>
<evidence type="ECO:0000313" key="16">
    <source>
        <dbReference type="Proteomes" id="UP001240447"/>
    </source>
</evidence>